<dbReference type="CDD" id="cd04301">
    <property type="entry name" value="NAT_SF"/>
    <property type="match status" value="1"/>
</dbReference>
<dbReference type="GO" id="GO:0016747">
    <property type="term" value="F:acyltransferase activity, transferring groups other than amino-acyl groups"/>
    <property type="evidence" value="ECO:0007669"/>
    <property type="project" value="InterPro"/>
</dbReference>
<feature type="domain" description="N-acetyltransferase" evidence="3">
    <location>
        <begin position="1"/>
        <end position="167"/>
    </location>
</feature>
<dbReference type="Gene3D" id="3.40.630.30">
    <property type="match status" value="1"/>
</dbReference>
<organism evidence="4 5">
    <name type="scientific">Spirosoma rhododendri</name>
    <dbReference type="NCBI Taxonomy" id="2728024"/>
    <lineage>
        <taxon>Bacteria</taxon>
        <taxon>Pseudomonadati</taxon>
        <taxon>Bacteroidota</taxon>
        <taxon>Cytophagia</taxon>
        <taxon>Cytophagales</taxon>
        <taxon>Cytophagaceae</taxon>
        <taxon>Spirosoma</taxon>
    </lineage>
</organism>
<dbReference type="PROSITE" id="PS51186">
    <property type="entry name" value="GNAT"/>
    <property type="match status" value="1"/>
</dbReference>
<protein>
    <submittedName>
        <fullName evidence="4">GNAT family N-acetyltransferase</fullName>
    </submittedName>
</protein>
<sequence length="169" mass="19032">MTLRLATADDMPALLTLLKRVIPVMRESGNFQWDDHYPNATVFGQDIDKKQLWIALIGNDIAGLAALTEDQEPEYAQVGFDLIERAIVTHRLAVDPQFRGQGVAVALLQQAEQLALDRGIGYLRIDTNSENQITQRLFPKLGYRYAGDITLSFRPGLRFLAYEKLVQSL</sequence>
<dbReference type="RefSeq" id="WP_169552097.1">
    <property type="nucleotide sequence ID" value="NZ_CP051677.1"/>
</dbReference>
<evidence type="ECO:0000313" key="5">
    <source>
        <dbReference type="Proteomes" id="UP000501128"/>
    </source>
</evidence>
<dbReference type="SUPFAM" id="SSF55729">
    <property type="entry name" value="Acyl-CoA N-acyltransferases (Nat)"/>
    <property type="match status" value="1"/>
</dbReference>
<dbReference type="InterPro" id="IPR050832">
    <property type="entry name" value="Bact_Acetyltransf"/>
</dbReference>
<evidence type="ECO:0000256" key="2">
    <source>
        <dbReference type="ARBA" id="ARBA00023315"/>
    </source>
</evidence>
<dbReference type="InterPro" id="IPR016181">
    <property type="entry name" value="Acyl_CoA_acyltransferase"/>
</dbReference>
<accession>A0A7L5DU65</accession>
<keyword evidence="2" id="KW-0012">Acyltransferase</keyword>
<evidence type="ECO:0000256" key="1">
    <source>
        <dbReference type="ARBA" id="ARBA00022679"/>
    </source>
</evidence>
<name>A0A7L5DU65_9BACT</name>
<dbReference type="AlphaFoldDB" id="A0A7L5DU65"/>
<dbReference type="PANTHER" id="PTHR43877">
    <property type="entry name" value="AMINOALKYLPHOSPHONATE N-ACETYLTRANSFERASE-RELATED-RELATED"/>
    <property type="match status" value="1"/>
</dbReference>
<reference evidence="4 5" key="1">
    <citation type="submission" date="2020-04" db="EMBL/GenBank/DDBJ databases">
        <title>Genome sequencing of novel species.</title>
        <authorList>
            <person name="Heo J."/>
            <person name="Kim S.-J."/>
            <person name="Kim J.-S."/>
            <person name="Hong S.-B."/>
            <person name="Kwon S.-W."/>
        </authorList>
    </citation>
    <scope>NUCLEOTIDE SEQUENCE [LARGE SCALE GENOMIC DNA]</scope>
    <source>
        <strain evidence="4 5">CJU-R4</strain>
    </source>
</reference>
<evidence type="ECO:0000313" key="4">
    <source>
        <dbReference type="EMBL" id="QJD80138.1"/>
    </source>
</evidence>
<dbReference type="Proteomes" id="UP000501128">
    <property type="component" value="Chromosome"/>
</dbReference>
<dbReference type="InterPro" id="IPR000182">
    <property type="entry name" value="GNAT_dom"/>
</dbReference>
<dbReference type="EMBL" id="CP051677">
    <property type="protein sequence ID" value="QJD80138.1"/>
    <property type="molecule type" value="Genomic_DNA"/>
</dbReference>
<proteinExistence type="predicted"/>
<evidence type="ECO:0000259" key="3">
    <source>
        <dbReference type="PROSITE" id="PS51186"/>
    </source>
</evidence>
<gene>
    <name evidence="4" type="ORF">HH216_18265</name>
</gene>
<dbReference type="Pfam" id="PF00583">
    <property type="entry name" value="Acetyltransf_1"/>
    <property type="match status" value="1"/>
</dbReference>
<dbReference type="KEGG" id="srho:HH216_18265"/>
<keyword evidence="5" id="KW-1185">Reference proteome</keyword>
<keyword evidence="1 4" id="KW-0808">Transferase</keyword>